<dbReference type="PROSITE" id="PS00728">
    <property type="entry name" value="AP_NUCLEASE_F1_3"/>
    <property type="match status" value="1"/>
</dbReference>
<proteinExistence type="inferred from homology"/>
<organism evidence="10 11">
    <name type="scientific">Leuconostoc fallax</name>
    <dbReference type="NCBI Taxonomy" id="1251"/>
    <lineage>
        <taxon>Bacteria</taxon>
        <taxon>Bacillati</taxon>
        <taxon>Bacillota</taxon>
        <taxon>Bacilli</taxon>
        <taxon>Lactobacillales</taxon>
        <taxon>Lactobacillaceae</taxon>
        <taxon>Leuconostoc</taxon>
    </lineage>
</organism>
<dbReference type="GO" id="GO:0006284">
    <property type="term" value="P:base-excision repair"/>
    <property type="evidence" value="ECO:0007669"/>
    <property type="project" value="TreeGrafter"/>
</dbReference>
<evidence type="ECO:0000256" key="4">
    <source>
        <dbReference type="ARBA" id="ARBA00022801"/>
    </source>
</evidence>
<keyword evidence="3 7" id="KW-0479">Metal-binding</keyword>
<keyword evidence="4" id="KW-0378">Hydrolase</keyword>
<protein>
    <recommendedName>
        <fullName evidence="9">Endonuclease/exonuclease/phosphatase domain-containing protein</fullName>
    </recommendedName>
</protein>
<dbReference type="GO" id="GO:0046872">
    <property type="term" value="F:metal ion binding"/>
    <property type="evidence" value="ECO:0007669"/>
    <property type="project" value="UniProtKB-KW"/>
</dbReference>
<comment type="cofactor">
    <cofactor evidence="7">
        <name>Mg(2+)</name>
        <dbReference type="ChEBI" id="CHEBI:18420"/>
    </cofactor>
    <cofactor evidence="7">
        <name>Mn(2+)</name>
        <dbReference type="ChEBI" id="CHEBI:29035"/>
    </cofactor>
    <text evidence="7">Probably binds two magnesium or manganese ions per subunit.</text>
</comment>
<evidence type="ECO:0000313" key="10">
    <source>
        <dbReference type="EMBL" id="TDG67723.1"/>
    </source>
</evidence>
<dbReference type="InterPro" id="IPR020847">
    <property type="entry name" value="AP_endonuclease_F1_BS"/>
</dbReference>
<feature type="binding site" evidence="7">
    <location>
        <position position="294"/>
    </location>
    <ligand>
        <name>Mg(2+)</name>
        <dbReference type="ChEBI" id="CHEBI:18420"/>
        <label>1</label>
    </ligand>
</feature>
<evidence type="ECO:0000256" key="8">
    <source>
        <dbReference type="PIRSR" id="PIRSR604808-3"/>
    </source>
</evidence>
<dbReference type="NCBIfam" id="TIGR00633">
    <property type="entry name" value="xth"/>
    <property type="match status" value="1"/>
</dbReference>
<feature type="binding site" evidence="7">
    <location>
        <position position="195"/>
    </location>
    <ligand>
        <name>Mg(2+)</name>
        <dbReference type="ChEBI" id="CHEBI:18420"/>
        <label>1</label>
    </ligand>
</feature>
<dbReference type="PROSITE" id="PS00726">
    <property type="entry name" value="AP_NUCLEASE_F1_1"/>
    <property type="match status" value="1"/>
</dbReference>
<dbReference type="STRING" id="907931.GCA_000165675_00144"/>
<dbReference type="SUPFAM" id="SSF56219">
    <property type="entry name" value="DNase I-like"/>
    <property type="match status" value="1"/>
</dbReference>
<dbReference type="InterPro" id="IPR036691">
    <property type="entry name" value="Endo/exonu/phosph_ase_sf"/>
</dbReference>
<keyword evidence="7" id="KW-0464">Manganese</keyword>
<evidence type="ECO:0000313" key="11">
    <source>
        <dbReference type="Proteomes" id="UP000295681"/>
    </source>
</evidence>
<feature type="site" description="Interaction with DNA substrate" evidence="8">
    <location>
        <position position="294"/>
    </location>
</feature>
<dbReference type="CDD" id="cd09087">
    <property type="entry name" value="Ape1-like_AP-endo"/>
    <property type="match status" value="1"/>
</dbReference>
<evidence type="ECO:0000256" key="6">
    <source>
        <dbReference type="PIRSR" id="PIRSR604808-1"/>
    </source>
</evidence>
<dbReference type="Proteomes" id="UP000295681">
    <property type="component" value="Unassembled WGS sequence"/>
</dbReference>
<sequence length="302" mass="34453">MPLLVIIIFILPNNDSQTYAKMSLTTYRRKCMKFISWNIDSINAAVEHKSNRGEMTWAVLNEISEIAPDVLSIQETKLKASGLTKKQLATLNSLFPDYHIFVNPSTGRSGYSGTMMLSKVAPLNIDMPKIDAPGEMDLEGRIITLEFPEFYVSTVYTPNSGSQLARLNDRGAWDDAYRHYIQSLDQQKPVIFSGDFNVAHQEIDLKNPKSNRHSAGFTPEEREKFTNLLDSGFTDTFRYFEPTLTGAYTWWAQISKTSKINNSGWRIDYYLTSERLNERLKAHHILDTGARQDHAPIMLEID</sequence>
<feature type="binding site" evidence="7">
    <location>
        <position position="293"/>
    </location>
    <ligand>
        <name>Mg(2+)</name>
        <dbReference type="ChEBI" id="CHEBI:18420"/>
        <label>1</label>
    </ligand>
</feature>
<comment type="cofactor">
    <cofactor evidence="1">
        <name>Mn(2+)</name>
        <dbReference type="ChEBI" id="CHEBI:29035"/>
    </cofactor>
</comment>
<feature type="active site" evidence="6">
    <location>
        <position position="156"/>
    </location>
</feature>
<feature type="active site" description="Proton donor/acceptor" evidence="6">
    <location>
        <position position="195"/>
    </location>
</feature>
<dbReference type="Gene3D" id="3.60.10.10">
    <property type="entry name" value="Endonuclease/exonuclease/phosphatase"/>
    <property type="match status" value="1"/>
</dbReference>
<dbReference type="PANTHER" id="PTHR22748">
    <property type="entry name" value="AP ENDONUCLEASE"/>
    <property type="match status" value="1"/>
</dbReference>
<dbReference type="InterPro" id="IPR005135">
    <property type="entry name" value="Endo/exonuclease/phosphatase"/>
</dbReference>
<dbReference type="NCBIfam" id="TIGR00195">
    <property type="entry name" value="exoDNase_III"/>
    <property type="match status" value="1"/>
</dbReference>
<feature type="site" description="Important for catalytic activity" evidence="8">
    <location>
        <position position="268"/>
    </location>
</feature>
<dbReference type="GO" id="GO:0008081">
    <property type="term" value="F:phosphoric diester hydrolase activity"/>
    <property type="evidence" value="ECO:0007669"/>
    <property type="project" value="TreeGrafter"/>
</dbReference>
<dbReference type="InterPro" id="IPR020848">
    <property type="entry name" value="AP_endonuclease_F1_CS"/>
</dbReference>
<dbReference type="PANTHER" id="PTHR22748:SF6">
    <property type="entry name" value="DNA-(APURINIC OR APYRIMIDINIC SITE) ENDONUCLEASE"/>
    <property type="match status" value="1"/>
</dbReference>
<evidence type="ECO:0000256" key="2">
    <source>
        <dbReference type="ARBA" id="ARBA00007092"/>
    </source>
</evidence>
<evidence type="ECO:0000259" key="9">
    <source>
        <dbReference type="Pfam" id="PF03372"/>
    </source>
</evidence>
<keyword evidence="11" id="KW-1185">Reference proteome</keyword>
<dbReference type="GO" id="GO:0008311">
    <property type="term" value="F:double-stranded DNA 3'-5' DNA exonuclease activity"/>
    <property type="evidence" value="ECO:0007669"/>
    <property type="project" value="TreeGrafter"/>
</dbReference>
<name>A0A4R5N7N5_9LACO</name>
<dbReference type="GO" id="GO:0003906">
    <property type="term" value="F:DNA-(apurinic or apyrimidinic site) endonuclease activity"/>
    <property type="evidence" value="ECO:0007669"/>
    <property type="project" value="TreeGrafter"/>
</dbReference>
<feature type="binding site" evidence="7">
    <location>
        <position position="197"/>
    </location>
    <ligand>
        <name>Mg(2+)</name>
        <dbReference type="ChEBI" id="CHEBI:18420"/>
        <label>1</label>
    </ligand>
</feature>
<feature type="binding site" evidence="7">
    <location>
        <position position="75"/>
    </location>
    <ligand>
        <name>Mg(2+)</name>
        <dbReference type="ChEBI" id="CHEBI:18420"/>
        <label>1</label>
    </ligand>
</feature>
<dbReference type="InterPro" id="IPR004808">
    <property type="entry name" value="AP_endonuc_1"/>
</dbReference>
<feature type="site" description="Transition state stabilizer" evidence="8">
    <location>
        <position position="197"/>
    </location>
</feature>
<dbReference type="EMBL" id="PUFI01000015">
    <property type="protein sequence ID" value="TDG67723.1"/>
    <property type="molecule type" value="Genomic_DNA"/>
</dbReference>
<comment type="similarity">
    <text evidence="2">Belongs to the DNA repair enzymes AP/ExoA family.</text>
</comment>
<evidence type="ECO:0000256" key="3">
    <source>
        <dbReference type="ARBA" id="ARBA00022723"/>
    </source>
</evidence>
<feature type="binding site" evidence="7">
    <location>
        <position position="38"/>
    </location>
    <ligand>
        <name>Mg(2+)</name>
        <dbReference type="ChEBI" id="CHEBI:18420"/>
        <label>1</label>
    </ligand>
</feature>
<feature type="domain" description="Endonuclease/exonuclease/phosphatase" evidence="9">
    <location>
        <begin position="35"/>
        <end position="277"/>
    </location>
</feature>
<evidence type="ECO:0000256" key="7">
    <source>
        <dbReference type="PIRSR" id="PIRSR604808-2"/>
    </source>
</evidence>
<accession>A0A4R5N7N5</accession>
<keyword evidence="5 7" id="KW-0460">Magnesium</keyword>
<evidence type="ECO:0000256" key="5">
    <source>
        <dbReference type="ARBA" id="ARBA00022842"/>
    </source>
</evidence>
<gene>
    <name evidence="10" type="ORF">C5L23_001522</name>
</gene>
<dbReference type="Pfam" id="PF03372">
    <property type="entry name" value="Exo_endo_phos"/>
    <property type="match status" value="1"/>
</dbReference>
<evidence type="ECO:0000256" key="1">
    <source>
        <dbReference type="ARBA" id="ARBA00001936"/>
    </source>
</evidence>
<feature type="active site" description="Proton acceptor" evidence="6">
    <location>
        <position position="294"/>
    </location>
</feature>
<dbReference type="GO" id="GO:0003677">
    <property type="term" value="F:DNA binding"/>
    <property type="evidence" value="ECO:0007669"/>
    <property type="project" value="InterPro"/>
</dbReference>
<dbReference type="AlphaFoldDB" id="A0A4R5N7N5"/>
<comment type="caution">
    <text evidence="10">The sequence shown here is derived from an EMBL/GenBank/DDBJ whole genome shotgun (WGS) entry which is preliminary data.</text>
</comment>
<dbReference type="PROSITE" id="PS51435">
    <property type="entry name" value="AP_NUCLEASE_F1_4"/>
    <property type="match status" value="1"/>
</dbReference>
<reference evidence="10 11" key="1">
    <citation type="journal article" date="2019" name="Appl. Microbiol. Biotechnol.">
        <title>Uncovering carbohydrate metabolism through a genotype-phenotype association study of 56 lactic acid bacteria genomes.</title>
        <authorList>
            <person name="Buron-Moles G."/>
            <person name="Chailyan A."/>
            <person name="Dolejs I."/>
            <person name="Forster J."/>
            <person name="Miks M.H."/>
        </authorList>
    </citation>
    <scope>NUCLEOTIDE SEQUENCE [LARGE SCALE GENOMIC DNA]</scope>
    <source>
        <strain evidence="10 11">ATCC 700006</strain>
    </source>
</reference>